<dbReference type="InterPro" id="IPR046053">
    <property type="entry name" value="DUF6011"/>
</dbReference>
<reference evidence="2 3" key="1">
    <citation type="submission" date="2019-07" db="EMBL/GenBank/DDBJ databases">
        <authorList>
            <person name="Lauer M.J."/>
            <person name="Stoner T.H."/>
            <person name="Garlena R.A."/>
            <person name="Russell D.A."/>
            <person name="Pope W.H."/>
            <person name="Jacobs-Sera D."/>
            <person name="Hatfull G.F."/>
        </authorList>
    </citation>
    <scope>NUCLEOTIDE SEQUENCE [LARGE SCALE GENOMIC DNA]</scope>
</reference>
<name>A0A5J6TCS9_9CAUD</name>
<feature type="domain" description="DUF5710" evidence="1">
    <location>
        <begin position="88"/>
        <end position="125"/>
    </location>
</feature>
<organism evidence="2 3">
    <name type="scientific">Gordonia phage GretelLyn</name>
    <dbReference type="NCBI Taxonomy" id="2599844"/>
    <lineage>
        <taxon>Viruses</taxon>
        <taxon>Duplodnaviria</taxon>
        <taxon>Heunggongvirae</taxon>
        <taxon>Uroviricota</taxon>
        <taxon>Caudoviricetes</taxon>
        <taxon>Dovevirinae</taxon>
        <taxon>Lambovirus</taxon>
        <taxon>Lambovirus sadboi</taxon>
    </lineage>
</organism>
<dbReference type="Pfam" id="PF19474">
    <property type="entry name" value="DUF6011"/>
    <property type="match status" value="1"/>
</dbReference>
<dbReference type="InterPro" id="IPR043764">
    <property type="entry name" value="DUF5710"/>
</dbReference>
<protein>
    <recommendedName>
        <fullName evidence="1">DUF5710 domain-containing protein</fullName>
    </recommendedName>
</protein>
<evidence type="ECO:0000313" key="2">
    <source>
        <dbReference type="EMBL" id="QFG08188.1"/>
    </source>
</evidence>
<evidence type="ECO:0000313" key="3">
    <source>
        <dbReference type="Proteomes" id="UP000325832"/>
    </source>
</evidence>
<dbReference type="Proteomes" id="UP000325832">
    <property type="component" value="Genome"/>
</dbReference>
<evidence type="ECO:0000259" key="1">
    <source>
        <dbReference type="Pfam" id="PF18974"/>
    </source>
</evidence>
<proteinExistence type="predicted"/>
<dbReference type="EMBL" id="MN234162">
    <property type="protein sequence ID" value="QFG08188.1"/>
    <property type="molecule type" value="Genomic_DNA"/>
</dbReference>
<dbReference type="Pfam" id="PF18974">
    <property type="entry name" value="DUF5710"/>
    <property type="match status" value="1"/>
</dbReference>
<accession>A0A5J6TCS9</accession>
<gene>
    <name evidence="2" type="primary">49</name>
    <name evidence="2" type="ORF">PBI_GRETELLYN_49</name>
</gene>
<sequence>MAIKCGNCKQYHDTVDDVKACHFGDGLLADVEEENNAIEAHQLGMAYEHEVAEDPWAAEPEARRVNPYGIGAVQQSGEGFLTGRKAQKVYLNVPFVEKGRAKTEFGAKWDAKEKRWWVYDDADFDSMPDKWYLASGSDSALADRHAASANSRPFNTINEDGFYRVKDEFVGVLEAEFIKVQMNRESSRLYAKRLNKNYPEKLELEPNPKNAISLWCAQNGMGRPIEWEFISGLYSNTGAHMVEKLSLEEGEAFGRLYGVCMKCGAFLTNEESIERGMGPICAGKWN</sequence>